<protein>
    <recommendedName>
        <fullName evidence="8">L-ascorbate oxidase</fullName>
    </recommendedName>
</protein>
<dbReference type="Pfam" id="PF07731">
    <property type="entry name" value="Cu-oxidase_2"/>
    <property type="match status" value="1"/>
</dbReference>
<dbReference type="Gene3D" id="2.60.40.420">
    <property type="entry name" value="Cupredoxins - blue copper proteins"/>
    <property type="match status" value="3"/>
</dbReference>
<dbReference type="InterPro" id="IPR008972">
    <property type="entry name" value="Cupredoxin"/>
</dbReference>
<dbReference type="KEGG" id="atr:18440314"/>
<dbReference type="InterPro" id="IPR011707">
    <property type="entry name" value="Cu-oxidase-like_N"/>
</dbReference>
<dbReference type="Proteomes" id="UP000017836">
    <property type="component" value="Unassembled WGS sequence"/>
</dbReference>
<evidence type="ECO:0000313" key="6">
    <source>
        <dbReference type="EMBL" id="ERN12112.1"/>
    </source>
</evidence>
<dbReference type="Pfam" id="PF00394">
    <property type="entry name" value="Cu-oxidase"/>
    <property type="match status" value="1"/>
</dbReference>
<evidence type="ECO:0000256" key="1">
    <source>
        <dbReference type="ARBA" id="ARBA00010609"/>
    </source>
</evidence>
<dbReference type="InterPro" id="IPR034273">
    <property type="entry name" value="CuRO_1_AAO-like"/>
</dbReference>
<evidence type="ECO:0000259" key="5">
    <source>
        <dbReference type="Pfam" id="PF07732"/>
    </source>
</evidence>
<dbReference type="InterPro" id="IPR011706">
    <property type="entry name" value="Cu-oxidase_C"/>
</dbReference>
<dbReference type="PANTHER" id="PTHR11709">
    <property type="entry name" value="MULTI-COPPER OXIDASE"/>
    <property type="match status" value="1"/>
</dbReference>
<feature type="signal peptide" evidence="2">
    <location>
        <begin position="1"/>
        <end position="21"/>
    </location>
</feature>
<dbReference type="EMBL" id="KI392634">
    <property type="protein sequence ID" value="ERN12112.1"/>
    <property type="molecule type" value="Genomic_DNA"/>
</dbReference>
<name>W1PPZ8_AMBTC</name>
<sequence>MGRFTLFNFFLLSLLCTSGLAENPYRYFTWKVTYGTVSPLGVPQEVIMINDQFPGPNINSTTNDNIVVNVFNQLDEPFLISWNGVQQRKNSWQDGMPGTNCPIPPGGNYTYQFQVKDQIGTYFYFLSTSFHKAAGGFGGLRVNSRMYIPVPFDPPAEDYTLLIGDWYTKSHKELRKRLDDSKSLGKPCGVLINGRTGKNAETLTVEPGKTYRIRISNVGIKTSLNFRIEGHALLLVEIEGSHTVQNVYESLDVHVGQSYSVLVTANQAVKDYQIVASTRFTKYILTGTAVLHYSGATEGVSDAALSGPTGVAFSLNQFRSFRWNLTASAARPNPQGSYHYGSIPIVRTIKLASSIGKIEGKLRYAINGVSYKQASTPLKLADYYEMGKEVWCDKCMPDSPPEEEMKEETNVVDGVHRDFIEIVFENREKTVQTWHLNGYSFFAVGMSRGTWTPESRNVYNLFDAISRSNIQVYPKSWSAILLTTDNAGMWSLRSEIWERQYLGQQLYLRIPSPVHSLRDEYDIPLNTPHCGLVANKGEPTKAD</sequence>
<feature type="chain" id="PRO_5004807538" description="L-ascorbate oxidase" evidence="2">
    <location>
        <begin position="22"/>
        <end position="543"/>
    </location>
</feature>
<gene>
    <name evidence="6" type="ORF">AMTR_s00159p00040990</name>
</gene>
<evidence type="ECO:0008006" key="8">
    <source>
        <dbReference type="Google" id="ProtNLM"/>
    </source>
</evidence>
<dbReference type="STRING" id="13333.W1PPZ8"/>
<organism evidence="6 7">
    <name type="scientific">Amborella trichopoda</name>
    <dbReference type="NCBI Taxonomy" id="13333"/>
    <lineage>
        <taxon>Eukaryota</taxon>
        <taxon>Viridiplantae</taxon>
        <taxon>Streptophyta</taxon>
        <taxon>Embryophyta</taxon>
        <taxon>Tracheophyta</taxon>
        <taxon>Spermatophyta</taxon>
        <taxon>Magnoliopsida</taxon>
        <taxon>Amborellales</taxon>
        <taxon>Amborellaceae</taxon>
        <taxon>Amborella</taxon>
    </lineage>
</organism>
<dbReference type="HOGENOM" id="CLU_022744_2_0_1"/>
<comment type="similarity">
    <text evidence="1">Belongs to the multicopper oxidase family.</text>
</comment>
<keyword evidence="7" id="KW-1185">Reference proteome</keyword>
<dbReference type="CDD" id="cd13846">
    <property type="entry name" value="CuRO_1_AAO_like_1"/>
    <property type="match status" value="1"/>
</dbReference>
<reference evidence="7" key="1">
    <citation type="journal article" date="2013" name="Science">
        <title>The Amborella genome and the evolution of flowering plants.</title>
        <authorList>
            <consortium name="Amborella Genome Project"/>
        </authorList>
    </citation>
    <scope>NUCLEOTIDE SEQUENCE [LARGE SCALE GENOMIC DNA]</scope>
</reference>
<dbReference type="GO" id="GO:0005507">
    <property type="term" value="F:copper ion binding"/>
    <property type="evidence" value="ECO:0007669"/>
    <property type="project" value="InterPro"/>
</dbReference>
<evidence type="ECO:0000313" key="7">
    <source>
        <dbReference type="Proteomes" id="UP000017836"/>
    </source>
</evidence>
<dbReference type="SUPFAM" id="SSF49503">
    <property type="entry name" value="Cupredoxins"/>
    <property type="match status" value="3"/>
</dbReference>
<accession>W1PPZ8</accession>
<evidence type="ECO:0000259" key="3">
    <source>
        <dbReference type="Pfam" id="PF00394"/>
    </source>
</evidence>
<keyword evidence="2" id="KW-0732">Signal</keyword>
<dbReference type="PANTHER" id="PTHR11709:SF27">
    <property type="entry name" value="OS01G0816700 PROTEIN"/>
    <property type="match status" value="1"/>
</dbReference>
<evidence type="ECO:0000259" key="4">
    <source>
        <dbReference type="Pfam" id="PF07731"/>
    </source>
</evidence>
<dbReference type="Gramene" id="ERN12112">
    <property type="protein sequence ID" value="ERN12112"/>
    <property type="gene ID" value="AMTR_s00159p00040990"/>
</dbReference>
<dbReference type="GO" id="GO:0016491">
    <property type="term" value="F:oxidoreductase activity"/>
    <property type="evidence" value="ECO:0000318"/>
    <property type="project" value="GO_Central"/>
</dbReference>
<dbReference type="InterPro" id="IPR045087">
    <property type="entry name" value="Cu-oxidase_fam"/>
</dbReference>
<dbReference type="OrthoDB" id="2121828at2759"/>
<dbReference type="FunFam" id="2.60.40.420:FF:000012">
    <property type="entry name" value="Monocopper oxidase-like protein"/>
    <property type="match status" value="1"/>
</dbReference>
<proteinExistence type="inferred from homology"/>
<evidence type="ECO:0000256" key="2">
    <source>
        <dbReference type="SAM" id="SignalP"/>
    </source>
</evidence>
<dbReference type="eggNOG" id="KOG1263">
    <property type="taxonomic scope" value="Eukaryota"/>
</dbReference>
<dbReference type="AlphaFoldDB" id="W1PPZ8"/>
<dbReference type="InterPro" id="IPR001117">
    <property type="entry name" value="Cu-oxidase_2nd"/>
</dbReference>
<dbReference type="Pfam" id="PF07732">
    <property type="entry name" value="Cu-oxidase_3"/>
    <property type="match status" value="1"/>
</dbReference>
<feature type="domain" description="Plastocyanin-like" evidence="3">
    <location>
        <begin position="157"/>
        <end position="296"/>
    </location>
</feature>
<feature type="domain" description="Plastocyanin-like" evidence="5">
    <location>
        <begin position="32"/>
        <end position="145"/>
    </location>
</feature>
<feature type="domain" description="Plastocyanin-like" evidence="4">
    <location>
        <begin position="377"/>
        <end position="511"/>
    </location>
</feature>